<dbReference type="SUPFAM" id="SSF53098">
    <property type="entry name" value="Ribonuclease H-like"/>
    <property type="match status" value="1"/>
</dbReference>
<keyword evidence="3" id="KW-1185">Reference proteome</keyword>
<dbReference type="InterPro" id="IPR053151">
    <property type="entry name" value="RNase_H-like"/>
</dbReference>
<dbReference type="PANTHER" id="PTHR47723">
    <property type="entry name" value="OS05G0353850 PROTEIN"/>
    <property type="match status" value="1"/>
</dbReference>
<comment type="caution">
    <text evidence="2">The sequence shown here is derived from an EMBL/GenBank/DDBJ whole genome shotgun (WGS) entry which is preliminary data.</text>
</comment>
<reference evidence="2 3" key="1">
    <citation type="journal article" date="2024" name="G3 (Bethesda)">
        <title>Genome assembly of Hibiscus sabdariffa L. provides insights into metabolisms of medicinal natural products.</title>
        <authorList>
            <person name="Kim T."/>
        </authorList>
    </citation>
    <scope>NUCLEOTIDE SEQUENCE [LARGE SCALE GENOMIC DNA]</scope>
    <source>
        <strain evidence="2">TK-2024</strain>
        <tissue evidence="2">Old leaves</tissue>
    </source>
</reference>
<name>A0ABR2ES05_9ROSI</name>
<dbReference type="Proteomes" id="UP001472677">
    <property type="component" value="Unassembled WGS sequence"/>
</dbReference>
<protein>
    <recommendedName>
        <fullName evidence="1">RNase H type-1 domain-containing protein</fullName>
    </recommendedName>
</protein>
<dbReference type="Pfam" id="PF13456">
    <property type="entry name" value="RVT_3"/>
    <property type="match status" value="1"/>
</dbReference>
<proteinExistence type="predicted"/>
<feature type="domain" description="RNase H type-1" evidence="1">
    <location>
        <begin position="5"/>
        <end position="108"/>
    </location>
</feature>
<evidence type="ECO:0000313" key="3">
    <source>
        <dbReference type="Proteomes" id="UP001472677"/>
    </source>
</evidence>
<sequence length="180" mass="20438">MAVCGGVDHDSELKWCFGFAKDTDSCSCLKVEFWGIYEGLTKAWSLGYSRVILGMDGRKAYDINLSYNLRKVGSYGLLSIFKMMTCPWEFRFAFVCHEGNALADAMARLIYPGSLEYRHWLDHLLVVRDVLLVDREDSVPMAIAGASECYSHFRGLMMTLGVSTMHECGFIVLFFIHFLL</sequence>
<dbReference type="InterPro" id="IPR044730">
    <property type="entry name" value="RNase_H-like_dom_plant"/>
</dbReference>
<evidence type="ECO:0000313" key="2">
    <source>
        <dbReference type="EMBL" id="KAK8564794.1"/>
    </source>
</evidence>
<accession>A0ABR2ES05</accession>
<dbReference type="InterPro" id="IPR012337">
    <property type="entry name" value="RNaseH-like_sf"/>
</dbReference>
<gene>
    <name evidence="2" type="ORF">V6N12_058376</name>
</gene>
<evidence type="ECO:0000259" key="1">
    <source>
        <dbReference type="Pfam" id="PF13456"/>
    </source>
</evidence>
<dbReference type="EMBL" id="JBBPBM010000010">
    <property type="protein sequence ID" value="KAK8564794.1"/>
    <property type="molecule type" value="Genomic_DNA"/>
</dbReference>
<dbReference type="InterPro" id="IPR002156">
    <property type="entry name" value="RNaseH_domain"/>
</dbReference>
<organism evidence="2 3">
    <name type="scientific">Hibiscus sabdariffa</name>
    <name type="common">roselle</name>
    <dbReference type="NCBI Taxonomy" id="183260"/>
    <lineage>
        <taxon>Eukaryota</taxon>
        <taxon>Viridiplantae</taxon>
        <taxon>Streptophyta</taxon>
        <taxon>Embryophyta</taxon>
        <taxon>Tracheophyta</taxon>
        <taxon>Spermatophyta</taxon>
        <taxon>Magnoliopsida</taxon>
        <taxon>eudicotyledons</taxon>
        <taxon>Gunneridae</taxon>
        <taxon>Pentapetalae</taxon>
        <taxon>rosids</taxon>
        <taxon>malvids</taxon>
        <taxon>Malvales</taxon>
        <taxon>Malvaceae</taxon>
        <taxon>Malvoideae</taxon>
        <taxon>Hibiscus</taxon>
    </lineage>
</organism>
<dbReference type="CDD" id="cd06222">
    <property type="entry name" value="RNase_H_like"/>
    <property type="match status" value="1"/>
</dbReference>
<dbReference type="PANTHER" id="PTHR47723:SF13">
    <property type="entry name" value="PUTATIVE-RELATED"/>
    <property type="match status" value="1"/>
</dbReference>